<accession>A0A2P6QX09</accession>
<dbReference type="OrthoDB" id="1916983at2759"/>
<dbReference type="AlphaFoldDB" id="A0A2P6QX09"/>
<evidence type="ECO:0000256" key="2">
    <source>
        <dbReference type="SAM" id="MobiDB-lite"/>
    </source>
</evidence>
<dbReference type="Gramene" id="PRQ38725">
    <property type="protein sequence ID" value="PRQ38725"/>
    <property type="gene ID" value="RchiOBHm_Chr4g0417161"/>
</dbReference>
<feature type="compositionally biased region" description="Acidic residues" evidence="2">
    <location>
        <begin position="237"/>
        <end position="268"/>
    </location>
</feature>
<feature type="region of interest" description="Disordered" evidence="2">
    <location>
        <begin position="294"/>
        <end position="314"/>
    </location>
</feature>
<dbReference type="STRING" id="74649.A0A2P6QX09"/>
<feature type="compositionally biased region" description="Basic and acidic residues" evidence="2">
    <location>
        <begin position="296"/>
        <end position="314"/>
    </location>
</feature>
<reference evidence="4 5" key="1">
    <citation type="journal article" date="2018" name="Nat. Genet.">
        <title>The Rosa genome provides new insights in the design of modern roses.</title>
        <authorList>
            <person name="Bendahmane M."/>
        </authorList>
    </citation>
    <scope>NUCLEOTIDE SEQUENCE [LARGE SCALE GENOMIC DNA]</scope>
    <source>
        <strain evidence="5">cv. Old Blush</strain>
    </source>
</reference>
<evidence type="ECO:0000313" key="4">
    <source>
        <dbReference type="EMBL" id="PRQ38725.1"/>
    </source>
</evidence>
<proteinExistence type="inferred from homology"/>
<evidence type="ECO:0000256" key="1">
    <source>
        <dbReference type="ARBA" id="ARBA00008690"/>
    </source>
</evidence>
<feature type="region of interest" description="Disordered" evidence="2">
    <location>
        <begin position="88"/>
        <end position="108"/>
    </location>
</feature>
<dbReference type="Pfam" id="PF11250">
    <property type="entry name" value="FAF"/>
    <property type="match status" value="1"/>
</dbReference>
<comment type="similarity">
    <text evidence="1">Belongs to the fantastic four family.</text>
</comment>
<dbReference type="PANTHER" id="PTHR33155">
    <property type="entry name" value="FANTASTIC FOUR-LIKE PROTEIN (DUF3049)"/>
    <property type="match status" value="1"/>
</dbReference>
<dbReference type="PANTHER" id="PTHR33155:SF4">
    <property type="entry name" value="PROTEIN FANTASTIC FOUR 3"/>
    <property type="match status" value="1"/>
</dbReference>
<organism evidence="4 5">
    <name type="scientific">Rosa chinensis</name>
    <name type="common">China rose</name>
    <dbReference type="NCBI Taxonomy" id="74649"/>
    <lineage>
        <taxon>Eukaryota</taxon>
        <taxon>Viridiplantae</taxon>
        <taxon>Streptophyta</taxon>
        <taxon>Embryophyta</taxon>
        <taxon>Tracheophyta</taxon>
        <taxon>Spermatophyta</taxon>
        <taxon>Magnoliopsida</taxon>
        <taxon>eudicotyledons</taxon>
        <taxon>Gunneridae</taxon>
        <taxon>Pentapetalae</taxon>
        <taxon>rosids</taxon>
        <taxon>fabids</taxon>
        <taxon>Rosales</taxon>
        <taxon>Rosaceae</taxon>
        <taxon>Rosoideae</taxon>
        <taxon>Rosoideae incertae sedis</taxon>
        <taxon>Rosa</taxon>
    </lineage>
</organism>
<dbReference type="OMA" id="ANNDCAN"/>
<evidence type="ECO:0000313" key="5">
    <source>
        <dbReference type="Proteomes" id="UP000238479"/>
    </source>
</evidence>
<feature type="compositionally biased region" description="Low complexity" evidence="2">
    <location>
        <begin position="153"/>
        <end position="162"/>
    </location>
</feature>
<comment type="caution">
    <text evidence="4">The sequence shown here is derived from an EMBL/GenBank/DDBJ whole genome shotgun (WGS) entry which is preliminary data.</text>
</comment>
<feature type="region of interest" description="Disordered" evidence="2">
    <location>
        <begin position="229"/>
        <end position="272"/>
    </location>
</feature>
<feature type="region of interest" description="Disordered" evidence="2">
    <location>
        <begin position="144"/>
        <end position="184"/>
    </location>
</feature>
<dbReference type="InterPro" id="IPR046431">
    <property type="entry name" value="FAF_dom"/>
</dbReference>
<dbReference type="Proteomes" id="UP000238479">
    <property type="component" value="Chromosome 4"/>
</dbReference>
<protein>
    <submittedName>
        <fullName evidence="4">Putative The fantastic four family protein</fullName>
    </submittedName>
</protein>
<sequence>MATIVCQGLQSCLQEPQLVEPRTLRLKLSSSIPHHLFSATPLELGFKSFLSSESNHIKELSHEEKCHYDKPATKNSDLGGWSFLQSISNNSSQQQNPPTPVYNKRSSSVTRLNEKSLELCTENLGNETGTIFIENSIFESNDKSLVKRDQQKQSKSLGSKKSASVHNFPPPLTTISGSESLQVRPHREDGRLILKAVKAPLTHNCFQAERSNGRLRLCFSKDFFAPNFDSESQTAANEEDIEANSGEDNENEGYENDRDDEQEEQEVGDIDKVALGEQEGRVCLVEELEENSLKVGGEEGMDKFGRPSRCKEGGEHEKKGLLNFEPFNWVAT</sequence>
<gene>
    <name evidence="4" type="ORF">RchiOBHm_Chr4g0417161</name>
</gene>
<dbReference type="EMBL" id="PDCK01000042">
    <property type="protein sequence ID" value="PRQ38725.1"/>
    <property type="molecule type" value="Genomic_DNA"/>
</dbReference>
<evidence type="ECO:0000259" key="3">
    <source>
        <dbReference type="Pfam" id="PF11250"/>
    </source>
</evidence>
<name>A0A2P6QX09_ROSCH</name>
<keyword evidence="5" id="KW-1185">Reference proteome</keyword>
<dbReference type="InterPro" id="IPR021410">
    <property type="entry name" value="FAF"/>
</dbReference>
<feature type="domain" description="FAF" evidence="3">
    <location>
        <begin position="167"/>
        <end position="219"/>
    </location>
</feature>